<dbReference type="InterPro" id="IPR000436">
    <property type="entry name" value="Sushi_SCR_CCP_dom"/>
</dbReference>
<dbReference type="Pfam" id="PF00084">
    <property type="entry name" value="Sushi"/>
    <property type="match status" value="4"/>
</dbReference>
<evidence type="ECO:0000256" key="1">
    <source>
        <dbReference type="ARBA" id="ARBA00022729"/>
    </source>
</evidence>
<dbReference type="Proteomes" id="UP000694845">
    <property type="component" value="Unplaced"/>
</dbReference>
<evidence type="ECO:0000256" key="5">
    <source>
        <dbReference type="SAM" id="MobiDB-lite"/>
    </source>
</evidence>
<keyword evidence="1 7" id="KW-0732">Signal</keyword>
<feature type="region of interest" description="Disordered" evidence="5">
    <location>
        <begin position="425"/>
        <end position="499"/>
    </location>
</feature>
<dbReference type="InterPro" id="IPR016187">
    <property type="entry name" value="CTDL_fold"/>
</dbReference>
<dbReference type="GeneID" id="110978865"/>
<dbReference type="PANTHER" id="PTHR45656:SF4">
    <property type="entry name" value="PROTEIN CBR-CLEC-78"/>
    <property type="match status" value="1"/>
</dbReference>
<feature type="disulfide bond" evidence="4">
    <location>
        <begin position="372"/>
        <end position="399"/>
    </location>
</feature>
<dbReference type="SMART" id="SM00032">
    <property type="entry name" value="CCP"/>
    <property type="match status" value="4"/>
</dbReference>
<evidence type="ECO:0000256" key="2">
    <source>
        <dbReference type="ARBA" id="ARBA00022737"/>
    </source>
</evidence>
<dbReference type="CDD" id="cd00037">
    <property type="entry name" value="CLECT"/>
    <property type="match status" value="1"/>
</dbReference>
<feature type="domain" description="C-type lectin" evidence="8">
    <location>
        <begin position="155"/>
        <end position="208"/>
    </location>
</feature>
<proteinExistence type="predicted"/>
<keyword evidence="10" id="KW-1185">Reference proteome</keyword>
<evidence type="ECO:0000256" key="6">
    <source>
        <dbReference type="SAM" id="Phobius"/>
    </source>
</evidence>
<evidence type="ECO:0000259" key="9">
    <source>
        <dbReference type="PROSITE" id="PS50923"/>
    </source>
</evidence>
<protein>
    <submittedName>
        <fullName evidence="11">Sushi, von Willebrand factor type A, EGF and pentraxin domain-containing protein 1-like</fullName>
    </submittedName>
</protein>
<dbReference type="Gene3D" id="2.10.70.10">
    <property type="entry name" value="Complement Module, domain 1"/>
    <property type="match status" value="3"/>
</dbReference>
<organism evidence="10 11">
    <name type="scientific">Acanthaster planci</name>
    <name type="common">Crown-of-thorns starfish</name>
    <dbReference type="NCBI Taxonomy" id="133434"/>
    <lineage>
        <taxon>Eukaryota</taxon>
        <taxon>Metazoa</taxon>
        <taxon>Echinodermata</taxon>
        <taxon>Eleutherozoa</taxon>
        <taxon>Asterozoa</taxon>
        <taxon>Asteroidea</taxon>
        <taxon>Valvatacea</taxon>
        <taxon>Valvatida</taxon>
        <taxon>Acanthasteridae</taxon>
        <taxon>Acanthaster</taxon>
    </lineage>
</organism>
<dbReference type="AlphaFoldDB" id="A0A8B7YBE0"/>
<feature type="disulfide bond" evidence="4">
    <location>
        <begin position="314"/>
        <end position="341"/>
    </location>
</feature>
<evidence type="ECO:0000259" key="8">
    <source>
        <dbReference type="PROSITE" id="PS50041"/>
    </source>
</evidence>
<evidence type="ECO:0000313" key="10">
    <source>
        <dbReference type="Proteomes" id="UP000694845"/>
    </source>
</evidence>
<comment type="caution">
    <text evidence="4">Lacks conserved residue(s) required for the propagation of feature annotation.</text>
</comment>
<name>A0A8B7YBE0_ACAPL</name>
<feature type="domain" description="Sushi" evidence="9">
    <location>
        <begin position="344"/>
        <end position="401"/>
    </location>
</feature>
<dbReference type="SUPFAM" id="SSF56436">
    <property type="entry name" value="C-type lectin-like"/>
    <property type="match status" value="1"/>
</dbReference>
<dbReference type="CDD" id="cd00033">
    <property type="entry name" value="CCP"/>
    <property type="match status" value="3"/>
</dbReference>
<evidence type="ECO:0000313" key="11">
    <source>
        <dbReference type="RefSeq" id="XP_022089872.1"/>
    </source>
</evidence>
<keyword evidence="4" id="KW-0768">Sushi</keyword>
<keyword evidence="6" id="KW-1133">Transmembrane helix</keyword>
<keyword evidence="6" id="KW-0812">Transmembrane</keyword>
<feature type="chain" id="PRO_5034859874" evidence="7">
    <location>
        <begin position="28"/>
        <end position="641"/>
    </location>
</feature>
<feature type="region of interest" description="Disordered" evidence="5">
    <location>
        <begin position="564"/>
        <end position="585"/>
    </location>
</feature>
<feature type="compositionally biased region" description="Polar residues" evidence="5">
    <location>
        <begin position="425"/>
        <end position="439"/>
    </location>
</feature>
<dbReference type="RefSeq" id="XP_022089872.1">
    <property type="nucleotide sequence ID" value="XM_022234180.1"/>
</dbReference>
<dbReference type="OrthoDB" id="6127264at2759"/>
<evidence type="ECO:0000256" key="4">
    <source>
        <dbReference type="PROSITE-ProRule" id="PRU00302"/>
    </source>
</evidence>
<feature type="signal peptide" evidence="7">
    <location>
        <begin position="1"/>
        <end position="27"/>
    </location>
</feature>
<dbReference type="SUPFAM" id="SSF57535">
    <property type="entry name" value="Complement control module/SCR domain"/>
    <property type="match status" value="3"/>
</dbReference>
<dbReference type="Gene3D" id="3.10.100.10">
    <property type="entry name" value="Mannose-Binding Protein A, subunit A"/>
    <property type="match status" value="1"/>
</dbReference>
<keyword evidence="3 4" id="KW-1015">Disulfide bond</keyword>
<dbReference type="KEGG" id="aplc:110978865"/>
<dbReference type="InterPro" id="IPR051277">
    <property type="entry name" value="SEZ6_CSMD_C4BPB_Regulators"/>
</dbReference>
<keyword evidence="6" id="KW-0472">Membrane</keyword>
<gene>
    <name evidence="11" type="primary">LOC110978865</name>
</gene>
<feature type="domain" description="Sushi" evidence="9">
    <location>
        <begin position="29"/>
        <end position="88"/>
    </location>
</feature>
<feature type="compositionally biased region" description="Polar residues" evidence="5">
    <location>
        <begin position="450"/>
        <end position="471"/>
    </location>
</feature>
<feature type="domain" description="Sushi" evidence="9">
    <location>
        <begin position="106"/>
        <end position="165"/>
    </location>
</feature>
<keyword evidence="2" id="KW-0677">Repeat</keyword>
<evidence type="ECO:0000256" key="7">
    <source>
        <dbReference type="SAM" id="SignalP"/>
    </source>
</evidence>
<dbReference type="PROSITE" id="PS50923">
    <property type="entry name" value="SUSHI"/>
    <property type="match status" value="4"/>
</dbReference>
<feature type="compositionally biased region" description="Low complexity" evidence="5">
    <location>
        <begin position="472"/>
        <end position="486"/>
    </location>
</feature>
<dbReference type="InterPro" id="IPR016186">
    <property type="entry name" value="C-type_lectin-like/link_sf"/>
</dbReference>
<accession>A0A8B7YBE0</accession>
<evidence type="ECO:0000256" key="3">
    <source>
        <dbReference type="ARBA" id="ARBA00023157"/>
    </source>
</evidence>
<dbReference type="InterPro" id="IPR001304">
    <property type="entry name" value="C-type_lectin-like"/>
</dbReference>
<dbReference type="InterPro" id="IPR035976">
    <property type="entry name" value="Sushi/SCR/CCP_sf"/>
</dbReference>
<dbReference type="PANTHER" id="PTHR45656">
    <property type="entry name" value="PROTEIN CBR-CLEC-78"/>
    <property type="match status" value="1"/>
</dbReference>
<feature type="transmembrane region" description="Helical" evidence="6">
    <location>
        <begin position="504"/>
        <end position="528"/>
    </location>
</feature>
<reference evidence="11" key="1">
    <citation type="submission" date="2025-08" db="UniProtKB">
        <authorList>
            <consortium name="RefSeq"/>
        </authorList>
    </citation>
    <scope>IDENTIFICATION</scope>
</reference>
<sequence length="641" mass="69776">MPSMSALLCWWVWVAGLLALIGQSSLAAIPCNSTESLSNVACHTNQTNGLEYVVCECLPGYELQGPTSVTVCLETEQGWGETVPNCTDGIKSVAYLTHSVTNVIAIRCLAPDSPAGSIVTPAHDSYISGDTITYTCLEGFSGDEDPTRRCLPDGTWSETNFGCLRQTPIEYFVWADGEPTNVDTEECLHLSALPGHSDYEWNDNNCQKTIDNSRMMYSICQFGELVHDSFWKGGYPDCDPSFSAGEDEKCIQLNLGEQQMNNWQCTSCEKQQRHYICRTDSKNITTCGDPGVPLHGTRHGTDSFRTSDTFQFTCDEGYKLAGSEFRECLANGTWSGSPTTCNVISCGEPAAIEGGNVTVLSTEYRGVAILSCMEGYEMEGDHRIFCLSNGSWTRGDSICRHVAHTTQSILTSKYSTSSVYQEESTLSLTQETNATTEPKLTTRDAEHSVPTLTAEVTSPNGALTDSTNGQFTPSSEFSSSTTSANTKLANDKPSSAPSKGDETVVLIIVICLPTFLILLASVVLLVFFCKNKRFATKIHPIKEDQVITPHLSDDVMKNQQAQEDAESTRYKTAVSRSISPPRGGVPSMTARPLHFQNNNNNTSATPSTMILKTKGGSNAGRGAVPVAWDEKGYQGFEVDYI</sequence>
<feature type="domain" description="Sushi" evidence="9">
    <location>
        <begin position="285"/>
        <end position="343"/>
    </location>
</feature>
<dbReference type="PROSITE" id="PS50041">
    <property type="entry name" value="C_TYPE_LECTIN_2"/>
    <property type="match status" value="1"/>
</dbReference>
<feature type="disulfide bond" evidence="4">
    <location>
        <begin position="136"/>
        <end position="163"/>
    </location>
</feature>